<reference evidence="2" key="1">
    <citation type="submission" date="2019-10" db="EMBL/GenBank/DDBJ databases">
        <authorList>
            <consortium name="DOE Joint Genome Institute"/>
            <person name="Kuo A."/>
            <person name="Miyauchi S."/>
            <person name="Kiss E."/>
            <person name="Drula E."/>
            <person name="Kohler A."/>
            <person name="Sanchez-Garcia M."/>
            <person name="Andreopoulos B."/>
            <person name="Barry K.W."/>
            <person name="Bonito G."/>
            <person name="Buee M."/>
            <person name="Carver A."/>
            <person name="Chen C."/>
            <person name="Cichocki N."/>
            <person name="Clum A."/>
            <person name="Culley D."/>
            <person name="Crous P.W."/>
            <person name="Fauchery L."/>
            <person name="Girlanda M."/>
            <person name="Hayes R."/>
            <person name="Keri Z."/>
            <person name="LaButti K."/>
            <person name="Lipzen A."/>
            <person name="Lombard V."/>
            <person name="Magnuson J."/>
            <person name="Maillard F."/>
            <person name="Morin E."/>
            <person name="Murat C."/>
            <person name="Nolan M."/>
            <person name="Ohm R."/>
            <person name="Pangilinan J."/>
            <person name="Pereira M."/>
            <person name="Perotto S."/>
            <person name="Peter M."/>
            <person name="Riley R."/>
            <person name="Sitrit Y."/>
            <person name="Stielow B."/>
            <person name="Szollosi G."/>
            <person name="Zifcakova L."/>
            <person name="Stursova M."/>
            <person name="Spatafora J.W."/>
            <person name="Tedersoo L."/>
            <person name="Vaario L.-M."/>
            <person name="Yamada A."/>
            <person name="Yan M."/>
            <person name="Wang P."/>
            <person name="Xu J."/>
            <person name="Bruns T."/>
            <person name="Baldrian P."/>
            <person name="Vilgalys R."/>
            <person name="Henrissat B."/>
            <person name="Grigoriev I.V."/>
            <person name="Hibbett D."/>
            <person name="Nagy L.G."/>
            <person name="Martin F.M."/>
        </authorList>
    </citation>
    <scope>NUCLEOTIDE SEQUENCE</scope>
    <source>
        <strain evidence="2">BED1</strain>
    </source>
</reference>
<feature type="signal peptide" evidence="1">
    <location>
        <begin position="1"/>
        <end position="32"/>
    </location>
</feature>
<evidence type="ECO:0000313" key="3">
    <source>
        <dbReference type="Proteomes" id="UP001194468"/>
    </source>
</evidence>
<dbReference type="EMBL" id="WHUW01000014">
    <property type="protein sequence ID" value="KAF8439467.1"/>
    <property type="molecule type" value="Genomic_DNA"/>
</dbReference>
<dbReference type="Proteomes" id="UP001194468">
    <property type="component" value="Unassembled WGS sequence"/>
</dbReference>
<dbReference type="AlphaFoldDB" id="A0AAD4GEK0"/>
<protein>
    <submittedName>
        <fullName evidence="2">Uncharacterized protein</fullName>
    </submittedName>
</protein>
<gene>
    <name evidence="2" type="ORF">L210DRAFT_3542295</name>
</gene>
<evidence type="ECO:0000313" key="2">
    <source>
        <dbReference type="EMBL" id="KAF8439467.1"/>
    </source>
</evidence>
<accession>A0AAD4GEK0</accession>
<reference evidence="2" key="2">
    <citation type="journal article" date="2020" name="Nat. Commun.">
        <title>Large-scale genome sequencing of mycorrhizal fungi provides insights into the early evolution of symbiotic traits.</title>
        <authorList>
            <person name="Miyauchi S."/>
            <person name="Kiss E."/>
            <person name="Kuo A."/>
            <person name="Drula E."/>
            <person name="Kohler A."/>
            <person name="Sanchez-Garcia M."/>
            <person name="Morin E."/>
            <person name="Andreopoulos B."/>
            <person name="Barry K.W."/>
            <person name="Bonito G."/>
            <person name="Buee M."/>
            <person name="Carver A."/>
            <person name="Chen C."/>
            <person name="Cichocki N."/>
            <person name="Clum A."/>
            <person name="Culley D."/>
            <person name="Crous P.W."/>
            <person name="Fauchery L."/>
            <person name="Girlanda M."/>
            <person name="Hayes R.D."/>
            <person name="Keri Z."/>
            <person name="LaButti K."/>
            <person name="Lipzen A."/>
            <person name="Lombard V."/>
            <person name="Magnuson J."/>
            <person name="Maillard F."/>
            <person name="Murat C."/>
            <person name="Nolan M."/>
            <person name="Ohm R.A."/>
            <person name="Pangilinan J."/>
            <person name="Pereira M.F."/>
            <person name="Perotto S."/>
            <person name="Peter M."/>
            <person name="Pfister S."/>
            <person name="Riley R."/>
            <person name="Sitrit Y."/>
            <person name="Stielow J.B."/>
            <person name="Szollosi G."/>
            <person name="Zifcakova L."/>
            <person name="Stursova M."/>
            <person name="Spatafora J.W."/>
            <person name="Tedersoo L."/>
            <person name="Vaario L.M."/>
            <person name="Yamada A."/>
            <person name="Yan M."/>
            <person name="Wang P."/>
            <person name="Xu J."/>
            <person name="Bruns T."/>
            <person name="Baldrian P."/>
            <person name="Vilgalys R."/>
            <person name="Dunand C."/>
            <person name="Henrissat B."/>
            <person name="Grigoriev I.V."/>
            <person name="Hibbett D."/>
            <person name="Nagy L.G."/>
            <person name="Martin F.M."/>
        </authorList>
    </citation>
    <scope>NUCLEOTIDE SEQUENCE</scope>
    <source>
        <strain evidence="2">BED1</strain>
    </source>
</reference>
<comment type="caution">
    <text evidence="2">The sequence shown here is derived from an EMBL/GenBank/DDBJ whole genome shotgun (WGS) entry which is preliminary data.</text>
</comment>
<keyword evidence="1" id="KW-0732">Signal</keyword>
<evidence type="ECO:0000256" key="1">
    <source>
        <dbReference type="SAM" id="SignalP"/>
    </source>
</evidence>
<proteinExistence type="predicted"/>
<feature type="chain" id="PRO_5041956694" evidence="1">
    <location>
        <begin position="33"/>
        <end position="101"/>
    </location>
</feature>
<sequence>MKCAGSIPCRANAFYNFIWWLFQALGYEAMYGEVCGFVGRHMDMQFVICGQVKHVKTDAQIIQADAGDRCLLLVQEDKRRHTREALDPEPQLIASAIANFS</sequence>
<organism evidence="2 3">
    <name type="scientific">Boletus edulis BED1</name>
    <dbReference type="NCBI Taxonomy" id="1328754"/>
    <lineage>
        <taxon>Eukaryota</taxon>
        <taxon>Fungi</taxon>
        <taxon>Dikarya</taxon>
        <taxon>Basidiomycota</taxon>
        <taxon>Agaricomycotina</taxon>
        <taxon>Agaricomycetes</taxon>
        <taxon>Agaricomycetidae</taxon>
        <taxon>Boletales</taxon>
        <taxon>Boletineae</taxon>
        <taxon>Boletaceae</taxon>
        <taxon>Boletoideae</taxon>
        <taxon>Boletus</taxon>
    </lineage>
</organism>
<keyword evidence="3" id="KW-1185">Reference proteome</keyword>
<name>A0AAD4GEK0_BOLED</name>